<evidence type="ECO:0000313" key="1">
    <source>
        <dbReference type="EMBL" id="EET05672.1"/>
    </source>
</evidence>
<proteinExistence type="predicted"/>
<organism evidence="1">
    <name type="scientific">Burkholderia pseudomallei 1710a</name>
    <dbReference type="NCBI Taxonomy" id="320371"/>
    <lineage>
        <taxon>Bacteria</taxon>
        <taxon>Pseudomonadati</taxon>
        <taxon>Pseudomonadota</taxon>
        <taxon>Betaproteobacteria</taxon>
        <taxon>Burkholderiales</taxon>
        <taxon>Burkholderiaceae</taxon>
        <taxon>Burkholderia</taxon>
        <taxon>pseudomallei group</taxon>
    </lineage>
</organism>
<reference evidence="1" key="1">
    <citation type="submission" date="2009-05" db="EMBL/GenBank/DDBJ databases">
        <authorList>
            <person name="Harkins D.M."/>
            <person name="DeShazer D."/>
            <person name="Woods D.E."/>
            <person name="Brinkac L.M."/>
            <person name="Brown K.A."/>
            <person name="Hung G.C."/>
            <person name="Tuanyok A."/>
            <person name="Zhang B."/>
            <person name="Nierman W.C."/>
        </authorList>
    </citation>
    <scope>NUCLEOTIDE SEQUENCE [LARGE SCALE GENOMIC DNA]</scope>
    <source>
        <strain evidence="1">1710a</strain>
    </source>
</reference>
<dbReference type="Proteomes" id="UP000001812">
    <property type="component" value="Chromosome II"/>
</dbReference>
<dbReference type="SUPFAM" id="SSF48576">
    <property type="entry name" value="Terpenoid synthases"/>
    <property type="match status" value="1"/>
</dbReference>
<dbReference type="AlphaFoldDB" id="A0A0E1W7U7"/>
<dbReference type="EMBL" id="CM000833">
    <property type="protein sequence ID" value="EET05672.1"/>
    <property type="molecule type" value="Genomic_DNA"/>
</dbReference>
<name>A0A0E1W7U7_BURPE</name>
<dbReference type="HOGENOM" id="CLU_2582983_0_0_4"/>
<accession>A0A0E1W7U7</accession>
<dbReference type="InterPro" id="IPR008949">
    <property type="entry name" value="Isoprenoid_synthase_dom_sf"/>
</dbReference>
<protein>
    <submittedName>
        <fullName evidence="1">Putative terpene cyclase</fullName>
    </submittedName>
</protein>
<gene>
    <name evidence="1" type="ORF">BURPS1710A_A3361</name>
</gene>
<sequence length="80" mass="8939">MHHERISLRAAMREMRALASAQVERFPAGQAEPLRFVAASGAPPEIAAAARHCAANMGNWISSVYWFHHESDRYGTARDF</sequence>
<dbReference type="Gene3D" id="1.10.600.10">
    <property type="entry name" value="Farnesyl Diphosphate Synthase"/>
    <property type="match status" value="1"/>
</dbReference>